<gene>
    <name evidence="1" type="ORF">OSSY52_02160</name>
</gene>
<evidence type="ECO:0000313" key="1">
    <source>
        <dbReference type="EMBL" id="BBE30075.1"/>
    </source>
</evidence>
<dbReference type="AlphaFoldDB" id="A0A7G1G2J5"/>
<protein>
    <submittedName>
        <fullName evidence="1">Uncharacterized protein</fullName>
    </submittedName>
</protein>
<dbReference type="KEGG" id="ocy:OSSY52_02160"/>
<evidence type="ECO:0000313" key="2">
    <source>
        <dbReference type="Proteomes" id="UP000516361"/>
    </source>
</evidence>
<dbReference type="Proteomes" id="UP000516361">
    <property type="component" value="Chromosome"/>
</dbReference>
<reference evidence="1 2" key="1">
    <citation type="submission" date="2018-06" db="EMBL/GenBank/DDBJ databases">
        <title>Genome sequencing of Oceanotoga sp. sy52.</title>
        <authorList>
            <person name="Mori K."/>
        </authorList>
    </citation>
    <scope>NUCLEOTIDE SEQUENCE [LARGE SCALE GENOMIC DNA]</scope>
    <source>
        <strain evidence="2">sy52</strain>
    </source>
</reference>
<keyword evidence="2" id="KW-1185">Reference proteome</keyword>
<sequence>MVIIIHMIILTHIAGIYKKGGEKMYEKPEVKKVEKVYEKPVFLAKASSECGCGQGY</sequence>
<accession>A0A7G1G2J5</accession>
<dbReference type="EMBL" id="AP018712">
    <property type="protein sequence ID" value="BBE30075.1"/>
    <property type="molecule type" value="Genomic_DNA"/>
</dbReference>
<organism evidence="1 2">
    <name type="scientific">Tepiditoga spiralis</name>
    <dbReference type="NCBI Taxonomy" id="2108365"/>
    <lineage>
        <taxon>Bacteria</taxon>
        <taxon>Thermotogati</taxon>
        <taxon>Thermotogota</taxon>
        <taxon>Thermotogae</taxon>
        <taxon>Petrotogales</taxon>
        <taxon>Petrotogaceae</taxon>
        <taxon>Tepiditoga</taxon>
    </lineage>
</organism>
<proteinExistence type="predicted"/>
<name>A0A7G1G2J5_9BACT</name>
<dbReference type="InParanoid" id="A0A7G1G2J5"/>